<gene>
    <name evidence="2" type="ORF">ABL78_6007</name>
</gene>
<reference evidence="2 3" key="1">
    <citation type="journal article" date="2015" name="PLoS Pathog.">
        <title>Leptomonas seymouri: Adaptations to the Dixenous Life Cycle Analyzed by Genome Sequencing, Transcriptome Profiling and Co-infection with Leishmania donovani.</title>
        <authorList>
            <person name="Kraeva N."/>
            <person name="Butenko A."/>
            <person name="Hlavacova J."/>
            <person name="Kostygov A."/>
            <person name="Myskova J."/>
            <person name="Grybchuk D."/>
            <person name="Lestinova T."/>
            <person name="Votypka J."/>
            <person name="Volf P."/>
            <person name="Opperdoes F."/>
            <person name="Flegontov P."/>
            <person name="Lukes J."/>
            <person name="Yurchenko V."/>
        </authorList>
    </citation>
    <scope>NUCLEOTIDE SEQUENCE [LARGE SCALE GENOMIC DNA]</scope>
    <source>
        <strain evidence="2 3">ATCC 30220</strain>
    </source>
</reference>
<organism evidence="2 3">
    <name type="scientific">Leptomonas seymouri</name>
    <dbReference type="NCBI Taxonomy" id="5684"/>
    <lineage>
        <taxon>Eukaryota</taxon>
        <taxon>Discoba</taxon>
        <taxon>Euglenozoa</taxon>
        <taxon>Kinetoplastea</taxon>
        <taxon>Metakinetoplastina</taxon>
        <taxon>Trypanosomatida</taxon>
        <taxon>Trypanosomatidae</taxon>
        <taxon>Leishmaniinae</taxon>
        <taxon>Leptomonas</taxon>
    </lineage>
</organism>
<evidence type="ECO:0000313" key="3">
    <source>
        <dbReference type="Proteomes" id="UP000038009"/>
    </source>
</evidence>
<feature type="region of interest" description="Disordered" evidence="1">
    <location>
        <begin position="886"/>
        <end position="915"/>
    </location>
</feature>
<evidence type="ECO:0000256" key="1">
    <source>
        <dbReference type="SAM" id="MobiDB-lite"/>
    </source>
</evidence>
<dbReference type="Proteomes" id="UP000038009">
    <property type="component" value="Unassembled WGS sequence"/>
</dbReference>
<feature type="region of interest" description="Disordered" evidence="1">
    <location>
        <begin position="645"/>
        <end position="664"/>
    </location>
</feature>
<dbReference type="AlphaFoldDB" id="A0A0N1IIP5"/>
<keyword evidence="3" id="KW-1185">Reference proteome</keyword>
<comment type="caution">
    <text evidence="2">The sequence shown here is derived from an EMBL/GenBank/DDBJ whole genome shotgun (WGS) entry which is preliminary data.</text>
</comment>
<accession>A0A0N1IIP5</accession>
<dbReference type="OrthoDB" id="273782at2759"/>
<name>A0A0N1IIP5_LEPSE</name>
<dbReference type="EMBL" id="LJSK01000220">
    <property type="protein sequence ID" value="KPI84940.1"/>
    <property type="molecule type" value="Genomic_DNA"/>
</dbReference>
<evidence type="ECO:0000313" key="2">
    <source>
        <dbReference type="EMBL" id="KPI84940.1"/>
    </source>
</evidence>
<feature type="region of interest" description="Disordered" evidence="1">
    <location>
        <begin position="337"/>
        <end position="360"/>
    </location>
</feature>
<proteinExistence type="predicted"/>
<dbReference type="OMA" id="HHYATYL"/>
<dbReference type="VEuPathDB" id="TriTrypDB:Lsey_0220_0060"/>
<sequence>MLVRVAKTATSGVLRRRRLHAVVSLSCFSSVEGCVAQKRRYCTETRLSLCSSQARTSEPFIADEGVHSSPSVTSAAAAAAAAASTSAGITSFTAPQSVAEVVKQLQRLASSHFHPSDNVSPISHDEGAGVDVSADALADFMVAATSNLDPALPSNPASRSKGGRSEQSAWEVGLQLADRTASSAEVAEWLLFLCLRSQGAVSGCPAPLEVCEGVYQAWRQRREAAAAATERHAVECTAETENSTIVRRSPFEPKGVHHHYAMWLLKELHSAQRVQREMRHRATVGAADALAGSDSEQGPTRADDALPSEFHEAEVVHQIYLLLNRVLEVLLIDHPKDGAAVPPLPDPTSSGRRRRQRASAALRPTSALLVLEAARQLAQLSAPPQSNPKAPDPVAVFPILLCITARQAPLEGQGSAGIDSSTATTPLADVARAAFEVVLRIAPPPQKAAATAVSAPHDLLSDAVMLYLGFLMASAPPRTFAAGEADLFVCRGSFTARQLPGRDEKRIVDTEQQSCPEALPVEDHVAEAVAAAVRVLLSSYLGESSEAMLKNHAALPDERNSTCRSVVQAFDDLLFQPTPATLWPLFNLQSHDDATLEQRYTINENNRSEGSDPTQPTTHTRPISWCAWLIRVLLYDLERAGRAAAAKQPDPLHHRPSGTLRNSEADQKAAWQRRSEQVITIITYVMMQLRQQYSPASPVLPRHLKRYAAVSARRTQQDVWRLVFQASSHGCFFHSSPADYAVPAVSHHSLGSPRPQQQQSYRLAATAPAPPVLLRLCFPYYDNTQWRRPSVNLYVSLLDQWGQGEHVRQVFADVARREGDFQAEVQAAVAAESASKNSNDATAKPLNSVFRRYRPALHLHSCLTALKYCGCPSDVLAMMSIRDETPASRPSYRPADASNIEESDTHSESFPRRSSAQAASDARLAGKVLQYMLCTLHVVEHNAIRVALRRDLADPTANADSEADAHETTTLMAEGHPIAHWIEWVGGCCVPAVEQLYRQAGLEEEWDALGY</sequence>
<protein>
    <submittedName>
        <fullName evidence="2">Uncharacterized protein</fullName>
    </submittedName>
</protein>